<feature type="transmembrane region" description="Helical" evidence="8">
    <location>
        <begin position="12"/>
        <end position="34"/>
    </location>
</feature>
<feature type="region of interest" description="Disordered" evidence="7">
    <location>
        <begin position="235"/>
        <end position="275"/>
    </location>
</feature>
<evidence type="ECO:0000313" key="11">
    <source>
        <dbReference type="Proteomes" id="UP000540191"/>
    </source>
</evidence>
<comment type="caution">
    <text evidence="10">The sequence shown here is derived from an EMBL/GenBank/DDBJ whole genome shotgun (WGS) entry which is preliminary data.</text>
</comment>
<feature type="transmembrane region" description="Helical" evidence="8">
    <location>
        <begin position="41"/>
        <end position="62"/>
    </location>
</feature>
<dbReference type="PANTHER" id="PTHR30506">
    <property type="entry name" value="INNER MEMBRANE PROTEIN"/>
    <property type="match status" value="1"/>
</dbReference>
<dbReference type="Pfam" id="PF03458">
    <property type="entry name" value="Gly_transporter"/>
    <property type="match status" value="2"/>
</dbReference>
<evidence type="ECO:0000256" key="8">
    <source>
        <dbReference type="SAM" id="Phobius"/>
    </source>
</evidence>
<dbReference type="AlphaFoldDB" id="A0A7W7M3V1"/>
<dbReference type="EMBL" id="JACHNA010000001">
    <property type="protein sequence ID" value="MBB4736022.1"/>
    <property type="molecule type" value="Genomic_DNA"/>
</dbReference>
<evidence type="ECO:0000313" key="10">
    <source>
        <dbReference type="EMBL" id="MBB4736022.1"/>
    </source>
</evidence>
<feature type="transmembrane region" description="Helical" evidence="8">
    <location>
        <begin position="127"/>
        <end position="148"/>
    </location>
</feature>
<evidence type="ECO:0000256" key="5">
    <source>
        <dbReference type="ARBA" id="ARBA00022989"/>
    </source>
</evidence>
<evidence type="ECO:0000256" key="7">
    <source>
        <dbReference type="SAM" id="MobiDB-lite"/>
    </source>
</evidence>
<keyword evidence="5 8" id="KW-1133">Transmembrane helix</keyword>
<evidence type="ECO:0000256" key="6">
    <source>
        <dbReference type="ARBA" id="ARBA00023136"/>
    </source>
</evidence>
<evidence type="ECO:0000256" key="4">
    <source>
        <dbReference type="ARBA" id="ARBA00022692"/>
    </source>
</evidence>
<reference evidence="10 11" key="1">
    <citation type="submission" date="2020-08" db="EMBL/GenBank/DDBJ databases">
        <title>Sequencing the genomes of 1000 actinobacteria strains.</title>
        <authorList>
            <person name="Klenk H.-P."/>
        </authorList>
    </citation>
    <scope>NUCLEOTIDE SEQUENCE [LARGE SCALE GENOMIC DNA]</scope>
    <source>
        <strain evidence="10 11">DSM 23974</strain>
    </source>
</reference>
<keyword evidence="6 8" id="KW-0472">Membrane</keyword>
<evidence type="ECO:0000256" key="1">
    <source>
        <dbReference type="ARBA" id="ARBA00004651"/>
    </source>
</evidence>
<feature type="domain" description="Glycine transporter" evidence="9">
    <location>
        <begin position="103"/>
        <end position="175"/>
    </location>
</feature>
<gene>
    <name evidence="10" type="ORF">HDA30_001530</name>
</gene>
<evidence type="ECO:0000256" key="3">
    <source>
        <dbReference type="ARBA" id="ARBA00022475"/>
    </source>
</evidence>
<feature type="transmembrane region" description="Helical" evidence="8">
    <location>
        <begin position="98"/>
        <end position="121"/>
    </location>
</feature>
<dbReference type="RefSeq" id="WP_184241607.1">
    <property type="nucleotide sequence ID" value="NZ_JACHNA010000001.1"/>
</dbReference>
<keyword evidence="3" id="KW-1003">Cell membrane</keyword>
<feature type="transmembrane region" description="Helical" evidence="8">
    <location>
        <begin position="74"/>
        <end position="91"/>
    </location>
</feature>
<protein>
    <submittedName>
        <fullName evidence="10">Putative membrane protein YeiH</fullName>
    </submittedName>
</protein>
<organism evidence="10 11">
    <name type="scientific">Micrococcus cohnii</name>
    <dbReference type="NCBI Taxonomy" id="993416"/>
    <lineage>
        <taxon>Bacteria</taxon>
        <taxon>Bacillati</taxon>
        <taxon>Actinomycetota</taxon>
        <taxon>Actinomycetes</taxon>
        <taxon>Micrococcales</taxon>
        <taxon>Micrococcaceae</taxon>
        <taxon>Micrococcus</taxon>
    </lineage>
</organism>
<keyword evidence="4 8" id="KW-0812">Transmembrane</keyword>
<evidence type="ECO:0000256" key="2">
    <source>
        <dbReference type="ARBA" id="ARBA00008193"/>
    </source>
</evidence>
<feature type="region of interest" description="Disordered" evidence="7">
    <location>
        <begin position="320"/>
        <end position="343"/>
    </location>
</feature>
<comment type="subcellular location">
    <subcellularLocation>
        <location evidence="1">Cell membrane</location>
        <topology evidence="1">Multi-pass membrane protein</topology>
    </subcellularLocation>
</comment>
<comment type="similarity">
    <text evidence="2">Belongs to the UPF0126 family.</text>
</comment>
<feature type="transmembrane region" description="Helical" evidence="8">
    <location>
        <begin position="184"/>
        <end position="201"/>
    </location>
</feature>
<feature type="domain" description="Glycine transporter" evidence="9">
    <location>
        <begin position="17"/>
        <end position="89"/>
    </location>
</feature>
<dbReference type="GO" id="GO:0005886">
    <property type="term" value="C:plasma membrane"/>
    <property type="evidence" value="ECO:0007669"/>
    <property type="project" value="UniProtKB-SubCell"/>
</dbReference>
<feature type="compositionally biased region" description="Basic and acidic residues" evidence="7">
    <location>
        <begin position="334"/>
        <end position="343"/>
    </location>
</feature>
<dbReference type="Proteomes" id="UP000540191">
    <property type="component" value="Unassembled WGS sequence"/>
</dbReference>
<name>A0A7W7M3V1_9MICC</name>
<evidence type="ECO:0000259" key="9">
    <source>
        <dbReference type="Pfam" id="PF03458"/>
    </source>
</evidence>
<keyword evidence="11" id="KW-1185">Reference proteome</keyword>
<feature type="transmembrane region" description="Helical" evidence="8">
    <location>
        <begin position="160"/>
        <end position="178"/>
    </location>
</feature>
<dbReference type="PANTHER" id="PTHR30506:SF3">
    <property type="entry name" value="UPF0126 INNER MEMBRANE PROTEIN YADS-RELATED"/>
    <property type="match status" value="1"/>
</dbReference>
<accession>A0A7W7M3V1</accession>
<sequence>MEHVQSVLGELPWLMTALDLIGVFFFATSGALLATRKGFDLVGSVFLSLLAGLGGGVTRDVLLDRGMPASLENPVYLIPPLLVALLVYIKVIHPNRLILTITVFDAGGLALFTVTGAMVALEHGANPAATVVIASLGALGGGLLRDIVANEVPSIFDPRGVYVVPTVVGAVAATWIGMHGHLNAVTGTLIATLIFTIRMAGYRYNWRFPGADISMDQDSIDRLRAAAVQAQEAARRRAVPMRRTRDVGPSLEPALEPAGDAPDPVGTGQQAPLGPREEYQDQVYVEDYDPMTQAITVVDRASGQVAHLDAETGVMDVTDPRTGWVRSYDDPEDDWVKRDAQED</sequence>
<proteinExistence type="inferred from homology"/>
<dbReference type="InterPro" id="IPR005115">
    <property type="entry name" value="Gly_transporter"/>
</dbReference>